<feature type="domain" description="SUZ" evidence="2">
    <location>
        <begin position="1"/>
        <end position="18"/>
    </location>
</feature>
<dbReference type="Pfam" id="PF12752">
    <property type="entry name" value="SUZ"/>
    <property type="match status" value="1"/>
</dbReference>
<keyword evidence="4" id="KW-1185">Reference proteome</keyword>
<evidence type="ECO:0000313" key="4">
    <source>
        <dbReference type="Proteomes" id="UP000267096"/>
    </source>
</evidence>
<sequence>QERQAAYQQARERIFGKFNPDEEVETEADLGPTLVPLPPTTVNSPIAGIVPTPRMPAYSAGTVPIPRPRAPMAALRTIRAPHFQPIPASQGIVYTLPPPMGIYAGAVCPGMGATSQQPQQQQSQPHAYQAPSGMGATGLPLGGQRLPTPHHPIGASAAAAAAAAVHHPVISHPPLPPHAQHMSTSYQPPIALPLGAPSGTTRLPGPPIGQVNATGISAGCPPPPPPPSLVPNSAAAVLTMNCPADPMRTSRAGAAAAGAATQPQSHQPVPFYDARVP</sequence>
<evidence type="ECO:0000313" key="3">
    <source>
        <dbReference type="EMBL" id="VDK26463.1"/>
    </source>
</evidence>
<organism evidence="5">
    <name type="scientific">Anisakis simplex</name>
    <name type="common">Herring worm</name>
    <dbReference type="NCBI Taxonomy" id="6269"/>
    <lineage>
        <taxon>Eukaryota</taxon>
        <taxon>Metazoa</taxon>
        <taxon>Ecdysozoa</taxon>
        <taxon>Nematoda</taxon>
        <taxon>Chromadorea</taxon>
        <taxon>Rhabditida</taxon>
        <taxon>Spirurina</taxon>
        <taxon>Ascaridomorpha</taxon>
        <taxon>Ascaridoidea</taxon>
        <taxon>Anisakidae</taxon>
        <taxon>Anisakis</taxon>
        <taxon>Anisakis simplex complex</taxon>
    </lineage>
</organism>
<feature type="region of interest" description="Disordered" evidence="1">
    <location>
        <begin position="112"/>
        <end position="152"/>
    </location>
</feature>
<protein>
    <submittedName>
        <fullName evidence="5">SUZ domain-containing protein</fullName>
    </submittedName>
</protein>
<reference evidence="5" key="1">
    <citation type="submission" date="2017-02" db="UniProtKB">
        <authorList>
            <consortium name="WormBaseParasite"/>
        </authorList>
    </citation>
    <scope>IDENTIFICATION</scope>
</reference>
<evidence type="ECO:0000256" key="1">
    <source>
        <dbReference type="SAM" id="MobiDB-lite"/>
    </source>
</evidence>
<name>A0A0M3JF80_ANISI</name>
<feature type="region of interest" description="Disordered" evidence="1">
    <location>
        <begin position="248"/>
        <end position="277"/>
    </location>
</feature>
<feature type="compositionally biased region" description="Low complexity" evidence="1">
    <location>
        <begin position="113"/>
        <end position="132"/>
    </location>
</feature>
<dbReference type="EMBL" id="UYRR01012677">
    <property type="protein sequence ID" value="VDK26463.1"/>
    <property type="molecule type" value="Genomic_DNA"/>
</dbReference>
<reference evidence="3 4" key="2">
    <citation type="submission" date="2018-11" db="EMBL/GenBank/DDBJ databases">
        <authorList>
            <consortium name="Pathogen Informatics"/>
        </authorList>
    </citation>
    <scope>NUCLEOTIDE SEQUENCE [LARGE SCALE GENOMIC DNA]</scope>
</reference>
<dbReference type="InterPro" id="IPR024771">
    <property type="entry name" value="SUZ"/>
</dbReference>
<accession>A0A0M3JF80</accession>
<gene>
    <name evidence="3" type="ORF">ASIM_LOCUS6063</name>
</gene>
<dbReference type="WBParaSite" id="ASIM_0000628001-mRNA-1">
    <property type="protein sequence ID" value="ASIM_0000628001-mRNA-1"/>
    <property type="gene ID" value="ASIM_0000628001"/>
</dbReference>
<dbReference type="AlphaFoldDB" id="A0A0M3JF80"/>
<dbReference type="Proteomes" id="UP000267096">
    <property type="component" value="Unassembled WGS sequence"/>
</dbReference>
<evidence type="ECO:0000259" key="2">
    <source>
        <dbReference type="Pfam" id="PF12752"/>
    </source>
</evidence>
<evidence type="ECO:0000313" key="5">
    <source>
        <dbReference type="WBParaSite" id="ASIM_0000628001-mRNA-1"/>
    </source>
</evidence>
<proteinExistence type="predicted"/>